<evidence type="ECO:0000313" key="2">
    <source>
        <dbReference type="Proteomes" id="UP000660885"/>
    </source>
</evidence>
<gene>
    <name evidence="1" type="ORF">JMJ56_06920</name>
</gene>
<sequence>MSEEQPKLEEQELIQYAEDVDQELTQLRVAVWDLIDGLDATGGFVELEAGHGGDGPVTRLCRMTSKPLPPMLKAWLEKGNAE</sequence>
<accession>A0ABS1TZ82</accession>
<name>A0ABS1TZ82_9PROT</name>
<dbReference type="Proteomes" id="UP000660885">
    <property type="component" value="Unassembled WGS sequence"/>
</dbReference>
<dbReference type="RefSeq" id="WP_202830815.1">
    <property type="nucleotide sequence ID" value="NZ_JAETWB010000001.1"/>
</dbReference>
<protein>
    <submittedName>
        <fullName evidence="1">Uncharacterized protein</fullName>
    </submittedName>
</protein>
<comment type="caution">
    <text evidence="1">The sequence shown here is derived from an EMBL/GenBank/DDBJ whole genome shotgun (WGS) entry which is preliminary data.</text>
</comment>
<reference evidence="1 2" key="1">
    <citation type="submission" date="2021-01" db="EMBL/GenBank/DDBJ databases">
        <title>Belnapia mucosa sp. nov. and Belnapia arida sp. nov., isolated from the Tabernas Desert (Almeria, Spain).</title>
        <authorList>
            <person name="Molina-Menor E."/>
            <person name="Vidal-Verdu A."/>
            <person name="Calonge A."/>
            <person name="Satari L."/>
            <person name="Pereto J."/>
            <person name="Porcar M."/>
        </authorList>
    </citation>
    <scope>NUCLEOTIDE SEQUENCE [LARGE SCALE GENOMIC DNA]</scope>
    <source>
        <strain evidence="1 2">T18</strain>
    </source>
</reference>
<keyword evidence="2" id="KW-1185">Reference proteome</keyword>
<dbReference type="EMBL" id="JAETWB010000001">
    <property type="protein sequence ID" value="MBL6077732.1"/>
    <property type="molecule type" value="Genomic_DNA"/>
</dbReference>
<organism evidence="1 2">
    <name type="scientific">Belnapia arida</name>
    <dbReference type="NCBI Taxonomy" id="2804533"/>
    <lineage>
        <taxon>Bacteria</taxon>
        <taxon>Pseudomonadati</taxon>
        <taxon>Pseudomonadota</taxon>
        <taxon>Alphaproteobacteria</taxon>
        <taxon>Acetobacterales</taxon>
        <taxon>Roseomonadaceae</taxon>
        <taxon>Belnapia</taxon>
    </lineage>
</organism>
<evidence type="ECO:0000313" key="1">
    <source>
        <dbReference type="EMBL" id="MBL6077732.1"/>
    </source>
</evidence>
<proteinExistence type="predicted"/>